<dbReference type="EMBL" id="MKIQ01000030">
    <property type="protein sequence ID" value="OFI45908.1"/>
    <property type="molecule type" value="Genomic_DNA"/>
</dbReference>
<proteinExistence type="predicted"/>
<evidence type="ECO:0000313" key="2">
    <source>
        <dbReference type="EMBL" id="OFI45908.1"/>
    </source>
</evidence>
<dbReference type="OrthoDB" id="2085113at2"/>
<evidence type="ECO:0000256" key="1">
    <source>
        <dbReference type="SAM" id="Phobius"/>
    </source>
</evidence>
<protein>
    <recommendedName>
        <fullName evidence="4">Polysaccharide polymerase</fullName>
    </recommendedName>
</protein>
<organism evidence="2 3">
    <name type="scientific">Floricoccus penangensis</name>
    <dbReference type="NCBI Taxonomy" id="1859475"/>
    <lineage>
        <taxon>Bacteria</taxon>
        <taxon>Bacillati</taxon>
        <taxon>Bacillota</taxon>
        <taxon>Bacilli</taxon>
        <taxon>Lactobacillales</taxon>
        <taxon>Streptococcaceae</taxon>
        <taxon>Floricoccus</taxon>
    </lineage>
</organism>
<sequence>MNTEIKNRRYSSRYSKPVLLFMLAYFIAFSSDFISMTMFVQKLPGMFFKGMTLLSIAISIYKIYFFDTFKRKEIIIYFTILVILLADYFKYGGFVFLQLFILAIAARDIDRHTILKFSAVYLFISIFLIFCLSELGVVDNLLFIRYLNGRQIIRQSFGTIYPTVFGSMIYFFVLQFVYIKKNNSYSSVFFIAIVALVINKYTDNRLVFLLLIFLIAYIILNNIFNIEKNNSRVFTSIMKYTFLTFSIIIPIIFVYLCYNYNPSSRFYYELNKLLSNRVYLSWKGFQDYPITLFGQKVAQNGWGGLKEVSVGFVYFYLDSLPIKLLLSNGIFMFIIYIVYNFSYLKVLFRNKNIRLAVIIIFIIAYDIIDEKSIRVSLNPFLILSLGYIFDYQKIKNDSSDIKGFEDKKGIML</sequence>
<keyword evidence="1" id="KW-0472">Membrane</keyword>
<dbReference type="AlphaFoldDB" id="A0A9Q5JFF3"/>
<feature type="transmembrane region" description="Helical" evidence="1">
    <location>
        <begin position="324"/>
        <end position="341"/>
    </location>
</feature>
<keyword evidence="1" id="KW-1133">Transmembrane helix</keyword>
<feature type="transmembrane region" description="Helical" evidence="1">
    <location>
        <begin position="76"/>
        <end position="106"/>
    </location>
</feature>
<name>A0A9Q5JFF3_9LACT</name>
<dbReference type="RefSeq" id="WP_070788593.1">
    <property type="nucleotide sequence ID" value="NZ_MKIQ01000030.1"/>
</dbReference>
<keyword evidence="3" id="KW-1185">Reference proteome</keyword>
<gene>
    <name evidence="2" type="ORF">BG262_06435</name>
</gene>
<feature type="transmembrane region" description="Helical" evidence="1">
    <location>
        <begin position="18"/>
        <end position="40"/>
    </location>
</feature>
<feature type="transmembrane region" description="Helical" evidence="1">
    <location>
        <begin position="206"/>
        <end position="225"/>
    </location>
</feature>
<feature type="transmembrane region" description="Helical" evidence="1">
    <location>
        <begin position="46"/>
        <end position="64"/>
    </location>
</feature>
<evidence type="ECO:0000313" key="3">
    <source>
        <dbReference type="Proteomes" id="UP000177273"/>
    </source>
</evidence>
<comment type="caution">
    <text evidence="2">The sequence shown here is derived from an EMBL/GenBank/DDBJ whole genome shotgun (WGS) entry which is preliminary data.</text>
</comment>
<accession>A0A9Q5JFF3</accession>
<evidence type="ECO:0008006" key="4">
    <source>
        <dbReference type="Google" id="ProtNLM"/>
    </source>
</evidence>
<feature type="transmembrane region" description="Helical" evidence="1">
    <location>
        <begin position="237"/>
        <end position="258"/>
    </location>
</feature>
<feature type="transmembrane region" description="Helical" evidence="1">
    <location>
        <begin position="118"/>
        <end position="138"/>
    </location>
</feature>
<feature type="transmembrane region" description="Helical" evidence="1">
    <location>
        <begin position="159"/>
        <end position="178"/>
    </location>
</feature>
<reference evidence="3" key="1">
    <citation type="submission" date="2016-09" db="EMBL/GenBank/DDBJ databases">
        <title>Draft genome sequence of a novel species of the family Streptococcaceae isolated from flowers.</title>
        <authorList>
            <person name="Chuah L.-O."/>
            <person name="Yap K.-P."/>
            <person name="Thong K.L."/>
            <person name="Liong M.T."/>
            <person name="Ahmad R."/>
            <person name="Rusul G."/>
        </authorList>
    </citation>
    <scope>NUCLEOTIDE SEQUENCE [LARGE SCALE GENOMIC DNA]</scope>
    <source>
        <strain evidence="3">HibF3</strain>
    </source>
</reference>
<keyword evidence="1" id="KW-0812">Transmembrane</keyword>
<dbReference type="Proteomes" id="UP000177273">
    <property type="component" value="Unassembled WGS sequence"/>
</dbReference>